<gene>
    <name evidence="1" type="ORF">GENT11_18340</name>
</gene>
<keyword evidence="2" id="KW-1185">Reference proteome</keyword>
<dbReference type="EMBL" id="AP025183">
    <property type="protein sequence ID" value="BDB53522.1"/>
    <property type="molecule type" value="Genomic_DNA"/>
</dbReference>
<dbReference type="Proteomes" id="UP001319865">
    <property type="component" value="Chromosome"/>
</dbReference>
<reference evidence="1 2" key="2">
    <citation type="journal article" date="2022" name="Microorganisms">
        <title>Complete Genome Sequences of Two Flavobacterium ammonificans Strains and a Flavobacterium ammoniigenes Strain of Ammonifying Bacterioplankton Isolated from Surface River Water.</title>
        <authorList>
            <person name="Suda W."/>
            <person name="Ogata Y."/>
            <person name="Shindo C."/>
            <person name="Watanabe K."/>
        </authorList>
    </citation>
    <scope>NUCLEOTIDE SEQUENCE [LARGE SCALE GENOMIC DNA]</scope>
    <source>
        <strain evidence="1 2">GENT11</strain>
    </source>
</reference>
<proteinExistence type="predicted"/>
<evidence type="ECO:0000313" key="2">
    <source>
        <dbReference type="Proteomes" id="UP001319865"/>
    </source>
</evidence>
<accession>A0ABM7V0I2</accession>
<reference evidence="1 2" key="1">
    <citation type="journal article" date="2022" name="Int. J. Syst. Evol. Microbiol.">
        <title>Flavobacterium ammonificans sp. nov. and Flavobacterium ammoniigenes sp. nov., ammonifying bacteria isolated from surface river water.</title>
        <authorList>
            <person name="Watanabe K."/>
            <person name="Kitamura T."/>
            <person name="Ogata Y."/>
            <person name="Shindo C."/>
            <person name="Suda W."/>
        </authorList>
    </citation>
    <scope>NUCLEOTIDE SEQUENCE [LARGE SCALE GENOMIC DNA]</scope>
    <source>
        <strain evidence="1 2">GENT11</strain>
    </source>
</reference>
<protein>
    <submittedName>
        <fullName evidence="1">Uncharacterized protein</fullName>
    </submittedName>
</protein>
<sequence length="67" mass="7514">MASVVAVSCNKALSSQACSIVVCNEFIVQFVLVFDKDSFFARLTKVYSFDIAVLIIHFNCELIMNFI</sequence>
<name>A0ABM7V0I2_9FLAO</name>
<organism evidence="1 2">
    <name type="scientific">Flavobacterium ammonificans</name>
    <dbReference type="NCBI Taxonomy" id="1751056"/>
    <lineage>
        <taxon>Bacteria</taxon>
        <taxon>Pseudomonadati</taxon>
        <taxon>Bacteroidota</taxon>
        <taxon>Flavobacteriia</taxon>
        <taxon>Flavobacteriales</taxon>
        <taxon>Flavobacteriaceae</taxon>
        <taxon>Flavobacterium</taxon>
    </lineage>
</organism>
<evidence type="ECO:0000313" key="1">
    <source>
        <dbReference type="EMBL" id="BDB53522.1"/>
    </source>
</evidence>